<accession>A0A4R8QKA8</accession>
<reference evidence="2 3" key="1">
    <citation type="submission" date="2018-11" db="EMBL/GenBank/DDBJ databases">
        <title>Genome sequence and assembly of Colletotrichum spinosum.</title>
        <authorList>
            <person name="Gan P."/>
            <person name="Shirasu K."/>
        </authorList>
    </citation>
    <scope>NUCLEOTIDE SEQUENCE [LARGE SCALE GENOMIC DNA]</scope>
    <source>
        <strain evidence="2 3">CBS 515.97</strain>
    </source>
</reference>
<feature type="compositionally biased region" description="Polar residues" evidence="1">
    <location>
        <begin position="321"/>
        <end position="335"/>
    </location>
</feature>
<feature type="region of interest" description="Disordered" evidence="1">
    <location>
        <begin position="223"/>
        <end position="494"/>
    </location>
</feature>
<dbReference type="Proteomes" id="UP000295083">
    <property type="component" value="Unassembled WGS sequence"/>
</dbReference>
<feature type="compositionally biased region" description="Low complexity" evidence="1">
    <location>
        <begin position="470"/>
        <end position="493"/>
    </location>
</feature>
<feature type="region of interest" description="Disordered" evidence="1">
    <location>
        <begin position="103"/>
        <end position="136"/>
    </location>
</feature>
<evidence type="ECO:0000313" key="3">
    <source>
        <dbReference type="Proteomes" id="UP000295083"/>
    </source>
</evidence>
<gene>
    <name evidence="2" type="ORF">C8035_v004720</name>
</gene>
<name>A0A4R8QKA8_9PEZI</name>
<feature type="compositionally biased region" description="Basic and acidic residues" evidence="1">
    <location>
        <begin position="427"/>
        <end position="454"/>
    </location>
</feature>
<evidence type="ECO:0000313" key="2">
    <source>
        <dbReference type="EMBL" id="TDZ38530.1"/>
    </source>
</evidence>
<comment type="caution">
    <text evidence="2">The sequence shown here is derived from an EMBL/GenBank/DDBJ whole genome shotgun (WGS) entry which is preliminary data.</text>
</comment>
<feature type="compositionally biased region" description="Polar residues" evidence="1">
    <location>
        <begin position="405"/>
        <end position="426"/>
    </location>
</feature>
<feature type="compositionally biased region" description="Basic and acidic residues" evidence="1">
    <location>
        <begin position="304"/>
        <end position="317"/>
    </location>
</feature>
<sequence>MSSNGIMTVKLEKLLPDQNGPNDNRAEGNDRVLVVPAYRSQDETKSADNHYMLGCVEDSIELVVQWQAKQHTRTRMRFKQRSNFSEAMNVFKRLGLQWKLLKRPAPRQSQSRQSSAFLRPSPSPLSSSVWGPDDAADDFQASERDLQYIQRPLSVQPMAQRESSVYMERPTSFSQGFEHELESTAMHGTYRPNTVLPSFASSRDPFIRPPPPRRAASVFPSQNTMRHASPAPPDMLQSWHFDSPRHGTRAEQKYTGGASLEHRYPTPSSQERLPPQRTLPFPAAKRARLRAPEPIEDPDSISLPEREASKGVKETDFSGHATPQTSNQRTSTPSEQRNRRVYELRGRAKHDEAYDLQDKSTPDSSIIGVSPKPAATSQSPVRRKVVPFRAQPEVDLGNLEPDSPIVSNTPGTNGREGTNSSSNATRDMSHRDKQNSQQDKHTESSKSRVEHASDGGEIATRSNTSTWDIARPSAPPRQQASQSAPQKSQALSKAEQDEQFVARLKLLWDVRHVHEDIKRQIYQSPEAERQQLYKQKMEVLHQQVVELTQAALSRHGPSVCDLPYEKMEALFMRGK</sequence>
<protein>
    <submittedName>
        <fullName evidence="2">Uncharacterized protein</fullName>
    </submittedName>
</protein>
<feature type="compositionally biased region" description="Basic and acidic residues" evidence="1">
    <location>
        <begin position="242"/>
        <end position="252"/>
    </location>
</feature>
<evidence type="ECO:0000256" key="1">
    <source>
        <dbReference type="SAM" id="MobiDB-lite"/>
    </source>
</evidence>
<feature type="compositionally biased region" description="Basic and acidic residues" evidence="1">
    <location>
        <begin position="336"/>
        <end position="361"/>
    </location>
</feature>
<dbReference type="EMBL" id="QAPG01000016">
    <property type="protein sequence ID" value="TDZ38530.1"/>
    <property type="molecule type" value="Genomic_DNA"/>
</dbReference>
<organism evidence="2 3">
    <name type="scientific">Colletotrichum spinosum</name>
    <dbReference type="NCBI Taxonomy" id="1347390"/>
    <lineage>
        <taxon>Eukaryota</taxon>
        <taxon>Fungi</taxon>
        <taxon>Dikarya</taxon>
        <taxon>Ascomycota</taxon>
        <taxon>Pezizomycotina</taxon>
        <taxon>Sordariomycetes</taxon>
        <taxon>Hypocreomycetidae</taxon>
        <taxon>Glomerellales</taxon>
        <taxon>Glomerellaceae</taxon>
        <taxon>Colletotrichum</taxon>
        <taxon>Colletotrichum orbiculare species complex</taxon>
    </lineage>
</organism>
<dbReference type="AlphaFoldDB" id="A0A4R8QKA8"/>
<feature type="compositionally biased region" description="Low complexity" evidence="1">
    <location>
        <begin position="106"/>
        <end position="128"/>
    </location>
</feature>
<proteinExistence type="predicted"/>
<keyword evidence="3" id="KW-1185">Reference proteome</keyword>